<protein>
    <recommendedName>
        <fullName evidence="2">LamG-like jellyroll fold domain-containing protein</fullName>
    </recommendedName>
</protein>
<dbReference type="EMBL" id="LAZR01005075">
    <property type="protein sequence ID" value="KKN03077.1"/>
    <property type="molecule type" value="Genomic_DNA"/>
</dbReference>
<evidence type="ECO:0008006" key="2">
    <source>
        <dbReference type="Google" id="ProtNLM"/>
    </source>
</evidence>
<gene>
    <name evidence="1" type="ORF">LCGC14_1111330</name>
</gene>
<comment type="caution">
    <text evidence="1">The sequence shown here is derived from an EMBL/GenBank/DDBJ whole genome shotgun (WGS) entry which is preliminary data.</text>
</comment>
<dbReference type="Gene3D" id="2.60.120.200">
    <property type="match status" value="1"/>
</dbReference>
<dbReference type="InterPro" id="IPR013320">
    <property type="entry name" value="ConA-like_dom_sf"/>
</dbReference>
<dbReference type="AlphaFoldDB" id="A0A0F9MUJ5"/>
<reference evidence="1" key="1">
    <citation type="journal article" date="2015" name="Nature">
        <title>Complex archaea that bridge the gap between prokaryotes and eukaryotes.</title>
        <authorList>
            <person name="Spang A."/>
            <person name="Saw J.H."/>
            <person name="Jorgensen S.L."/>
            <person name="Zaremba-Niedzwiedzka K."/>
            <person name="Martijn J."/>
            <person name="Lind A.E."/>
            <person name="van Eijk R."/>
            <person name="Schleper C."/>
            <person name="Guy L."/>
            <person name="Ettema T.J."/>
        </authorList>
    </citation>
    <scope>NUCLEOTIDE SEQUENCE</scope>
</reference>
<dbReference type="SUPFAM" id="SSF49899">
    <property type="entry name" value="Concanavalin A-like lectins/glucanases"/>
    <property type="match status" value="1"/>
</dbReference>
<dbReference type="Pfam" id="PF13385">
    <property type="entry name" value="Laminin_G_3"/>
    <property type="match status" value="1"/>
</dbReference>
<evidence type="ECO:0000313" key="1">
    <source>
        <dbReference type="EMBL" id="KKN03077.1"/>
    </source>
</evidence>
<accession>A0A0F9MUJ5</accession>
<proteinExistence type="predicted"/>
<sequence>MSILAEPYFRVRKNNGVLFEPDVNTVLWLPGQDDAYSSIIRDRSGKGNDGTITGATWARTGQGLWYLSFDGDDNVDCGLNVASLELTTLSVLCWINPTTSADHKTIFNVADNAVVASGFTCAVRQNDDGTNPDELYTVVWSGATTLKYGSVVTYGTWQMVTMTLAGTALKLYQNITNTLDDTVAGVPIFTGDNRVVYGSGWASTPAYNVGFLGGLALPRVFPRILTLSEITNIYNQERHLFGV</sequence>
<name>A0A0F9MUJ5_9ZZZZ</name>
<organism evidence="1">
    <name type="scientific">marine sediment metagenome</name>
    <dbReference type="NCBI Taxonomy" id="412755"/>
    <lineage>
        <taxon>unclassified sequences</taxon>
        <taxon>metagenomes</taxon>
        <taxon>ecological metagenomes</taxon>
    </lineage>
</organism>